<organism evidence="1 2">
    <name type="scientific">Pleurodeles waltl</name>
    <name type="common">Iberian ribbed newt</name>
    <dbReference type="NCBI Taxonomy" id="8319"/>
    <lineage>
        <taxon>Eukaryota</taxon>
        <taxon>Metazoa</taxon>
        <taxon>Chordata</taxon>
        <taxon>Craniata</taxon>
        <taxon>Vertebrata</taxon>
        <taxon>Euteleostomi</taxon>
        <taxon>Amphibia</taxon>
        <taxon>Batrachia</taxon>
        <taxon>Caudata</taxon>
        <taxon>Salamandroidea</taxon>
        <taxon>Salamandridae</taxon>
        <taxon>Pleurodelinae</taxon>
        <taxon>Pleurodeles</taxon>
    </lineage>
</organism>
<protein>
    <submittedName>
        <fullName evidence="1">Uncharacterized protein</fullName>
    </submittedName>
</protein>
<evidence type="ECO:0000313" key="2">
    <source>
        <dbReference type="Proteomes" id="UP001066276"/>
    </source>
</evidence>
<reference evidence="1" key="1">
    <citation type="journal article" date="2022" name="bioRxiv">
        <title>Sequencing and chromosome-scale assembly of the giantPleurodeles waltlgenome.</title>
        <authorList>
            <person name="Brown T."/>
            <person name="Elewa A."/>
            <person name="Iarovenko S."/>
            <person name="Subramanian E."/>
            <person name="Araus A.J."/>
            <person name="Petzold A."/>
            <person name="Susuki M."/>
            <person name="Suzuki K.-i.T."/>
            <person name="Hayashi T."/>
            <person name="Toyoda A."/>
            <person name="Oliveira C."/>
            <person name="Osipova E."/>
            <person name="Leigh N.D."/>
            <person name="Simon A."/>
            <person name="Yun M.H."/>
        </authorList>
    </citation>
    <scope>NUCLEOTIDE SEQUENCE</scope>
    <source>
        <strain evidence="1">20211129_DDA</strain>
        <tissue evidence="1">Liver</tissue>
    </source>
</reference>
<dbReference type="EMBL" id="JANPWB010000001">
    <property type="protein sequence ID" value="KAJ1218031.1"/>
    <property type="molecule type" value="Genomic_DNA"/>
</dbReference>
<dbReference type="Proteomes" id="UP001066276">
    <property type="component" value="Chromosome 1_1"/>
</dbReference>
<dbReference type="AlphaFoldDB" id="A0AAV7WYT0"/>
<comment type="caution">
    <text evidence="1">The sequence shown here is derived from an EMBL/GenBank/DDBJ whole genome shotgun (WGS) entry which is preliminary data.</text>
</comment>
<evidence type="ECO:0000313" key="1">
    <source>
        <dbReference type="EMBL" id="KAJ1218031.1"/>
    </source>
</evidence>
<gene>
    <name evidence="1" type="ORF">NDU88_005617</name>
</gene>
<sequence>ELLLVVQERMMLRDLQQWLSSLVPLGSEWWCWWWRLLWTRMGPLGQMPSRPL</sequence>
<feature type="non-terminal residue" evidence="1">
    <location>
        <position position="52"/>
    </location>
</feature>
<keyword evidence="2" id="KW-1185">Reference proteome</keyword>
<feature type="non-terminal residue" evidence="1">
    <location>
        <position position="1"/>
    </location>
</feature>
<name>A0AAV7WYT0_PLEWA</name>
<proteinExistence type="predicted"/>
<accession>A0AAV7WYT0</accession>